<comment type="caution">
    <text evidence="3">The sequence shown here is derived from an EMBL/GenBank/DDBJ whole genome shotgun (WGS) entry which is preliminary data.</text>
</comment>
<dbReference type="Pfam" id="PF00059">
    <property type="entry name" value="Lectin_C"/>
    <property type="match status" value="1"/>
</dbReference>
<accession>A0AAW1ES67</accession>
<dbReference type="PROSITE" id="PS50041">
    <property type="entry name" value="C_TYPE_LECTIN_2"/>
    <property type="match status" value="1"/>
</dbReference>
<dbReference type="SMART" id="SM00034">
    <property type="entry name" value="CLECT"/>
    <property type="match status" value="1"/>
</dbReference>
<dbReference type="InterPro" id="IPR016187">
    <property type="entry name" value="CTDL_fold"/>
</dbReference>
<dbReference type="SUPFAM" id="SSF56436">
    <property type="entry name" value="C-type lectin-like"/>
    <property type="match status" value="1"/>
</dbReference>
<dbReference type="Gene3D" id="3.10.100.10">
    <property type="entry name" value="Mannose-Binding Protein A, subunit A"/>
    <property type="match status" value="1"/>
</dbReference>
<proteinExistence type="predicted"/>
<dbReference type="PANTHER" id="PTHR22803">
    <property type="entry name" value="MANNOSE, PHOSPHOLIPASE, LECTIN RECEPTOR RELATED"/>
    <property type="match status" value="1"/>
</dbReference>
<reference evidence="3 4" key="1">
    <citation type="journal article" date="2024" name="Genome Biol. Evol.">
        <title>Chromosome-level genome assembly of the viviparous eelpout Zoarces viviparus.</title>
        <authorList>
            <person name="Fuhrmann N."/>
            <person name="Brasseur M.V."/>
            <person name="Bakowski C.E."/>
            <person name="Podsiadlowski L."/>
            <person name="Prost S."/>
            <person name="Krehenwinkel H."/>
            <person name="Mayer C."/>
        </authorList>
    </citation>
    <scope>NUCLEOTIDE SEQUENCE [LARGE SCALE GENOMIC DNA]</scope>
    <source>
        <strain evidence="3">NO-MEL_2022_Ind0_liver</strain>
    </source>
</reference>
<sequence>MYYRSTMVCVLARFLFALLLTETSASLSASAEAEPASPCPPRWLLIGQRCFAFYPVWSSWTNADLMCSQKGGHLASLHTPEERQFVRQLAHTQPPVWLGGRQAQQNGSWFWSDDSPFRISGWTNQRQGKAGEGGTCMAITPKSGELDSAPCAELRFYVCSTRASSNESSADRKPVEPGVVAGESLFDVVWSYSDPLAEEILRSSSVLRGLRSGRLTQSCYHSFTQQEALYLHRVSSTLQVLISGLQEADAVRSLLLDTLNQYSSSNQSILASPPPQWLQSSLQSFHSVVLEEPVYWLVALSARACLRDFLSRKLLSSSSSSSHEEPRGSGSELKASLLLQEWSEDTRTEVSWIRRYRTLVEERQPHMDVFQAVDIFREHMRNQKSLYKAANCDEEDKAR</sequence>
<dbReference type="AlphaFoldDB" id="A0AAW1ES67"/>
<dbReference type="InterPro" id="IPR001304">
    <property type="entry name" value="C-type_lectin-like"/>
</dbReference>
<dbReference type="InterPro" id="IPR016186">
    <property type="entry name" value="C-type_lectin-like/link_sf"/>
</dbReference>
<protein>
    <recommendedName>
        <fullName evidence="2">C-type lectin domain-containing protein</fullName>
    </recommendedName>
</protein>
<dbReference type="InterPro" id="IPR016084">
    <property type="entry name" value="Haem_Oase-like_multi-hlx"/>
</dbReference>
<dbReference type="InterPro" id="IPR050111">
    <property type="entry name" value="C-type_lectin/snaclec_domain"/>
</dbReference>
<evidence type="ECO:0000313" key="4">
    <source>
        <dbReference type="Proteomes" id="UP001488805"/>
    </source>
</evidence>
<dbReference type="EMBL" id="JBCEZU010000145">
    <property type="protein sequence ID" value="KAK9525076.1"/>
    <property type="molecule type" value="Genomic_DNA"/>
</dbReference>
<feature type="domain" description="C-type lectin" evidence="2">
    <location>
        <begin position="46"/>
        <end position="160"/>
    </location>
</feature>
<dbReference type="CDD" id="cd00037">
    <property type="entry name" value="CLECT"/>
    <property type="match status" value="1"/>
</dbReference>
<keyword evidence="4" id="KW-1185">Reference proteome</keyword>
<evidence type="ECO:0000313" key="3">
    <source>
        <dbReference type="EMBL" id="KAK9525076.1"/>
    </source>
</evidence>
<feature type="signal peptide" evidence="1">
    <location>
        <begin position="1"/>
        <end position="25"/>
    </location>
</feature>
<dbReference type="Gene3D" id="1.20.910.10">
    <property type="entry name" value="Heme oxygenase-like"/>
    <property type="match status" value="1"/>
</dbReference>
<gene>
    <name evidence="3" type="ORF">VZT92_017417</name>
</gene>
<feature type="chain" id="PRO_5043620698" description="C-type lectin domain-containing protein" evidence="1">
    <location>
        <begin position="26"/>
        <end position="399"/>
    </location>
</feature>
<keyword evidence="1" id="KW-0732">Signal</keyword>
<evidence type="ECO:0000259" key="2">
    <source>
        <dbReference type="PROSITE" id="PS50041"/>
    </source>
</evidence>
<name>A0AAW1ES67_ZOAVI</name>
<evidence type="ECO:0000256" key="1">
    <source>
        <dbReference type="SAM" id="SignalP"/>
    </source>
</evidence>
<dbReference type="Proteomes" id="UP001488805">
    <property type="component" value="Unassembled WGS sequence"/>
</dbReference>
<organism evidence="3 4">
    <name type="scientific">Zoarces viviparus</name>
    <name type="common">Viviparous eelpout</name>
    <name type="synonym">Blennius viviparus</name>
    <dbReference type="NCBI Taxonomy" id="48416"/>
    <lineage>
        <taxon>Eukaryota</taxon>
        <taxon>Metazoa</taxon>
        <taxon>Chordata</taxon>
        <taxon>Craniata</taxon>
        <taxon>Vertebrata</taxon>
        <taxon>Euteleostomi</taxon>
        <taxon>Actinopterygii</taxon>
        <taxon>Neopterygii</taxon>
        <taxon>Teleostei</taxon>
        <taxon>Neoteleostei</taxon>
        <taxon>Acanthomorphata</taxon>
        <taxon>Eupercaria</taxon>
        <taxon>Perciformes</taxon>
        <taxon>Cottioidei</taxon>
        <taxon>Zoarcales</taxon>
        <taxon>Zoarcidae</taxon>
        <taxon>Zoarcinae</taxon>
        <taxon>Zoarces</taxon>
    </lineage>
</organism>